<protein>
    <recommendedName>
        <fullName evidence="6">ABC-2 type transporter transmembrane domain-containing protein</fullName>
    </recommendedName>
</protein>
<reference evidence="7 8" key="2">
    <citation type="submission" date="2019-01" db="EMBL/GenBank/DDBJ databases">
        <title>The decoding of complex shrimp genome reveals the adaptation for benthos swimmer, frequently molting mechanism and breeding impact on genome.</title>
        <authorList>
            <person name="Sun Y."/>
            <person name="Gao Y."/>
            <person name="Yu Y."/>
        </authorList>
    </citation>
    <scope>NUCLEOTIDE SEQUENCE [LARGE SCALE GENOMIC DNA]</scope>
    <source>
        <tissue evidence="7">Muscle</tissue>
    </source>
</reference>
<name>A0A423U6I0_PENVA</name>
<dbReference type="Proteomes" id="UP000283509">
    <property type="component" value="Unassembled WGS sequence"/>
</dbReference>
<comment type="caution">
    <text evidence="7">The sequence shown here is derived from an EMBL/GenBank/DDBJ whole genome shotgun (WGS) entry which is preliminary data.</text>
</comment>
<comment type="subcellular location">
    <subcellularLocation>
        <location evidence="1">Membrane</location>
        <topology evidence="1">Multi-pass membrane protein</topology>
    </subcellularLocation>
</comment>
<organism evidence="7 8">
    <name type="scientific">Penaeus vannamei</name>
    <name type="common">Whiteleg shrimp</name>
    <name type="synonym">Litopenaeus vannamei</name>
    <dbReference type="NCBI Taxonomy" id="6689"/>
    <lineage>
        <taxon>Eukaryota</taxon>
        <taxon>Metazoa</taxon>
        <taxon>Ecdysozoa</taxon>
        <taxon>Arthropoda</taxon>
        <taxon>Crustacea</taxon>
        <taxon>Multicrustacea</taxon>
        <taxon>Malacostraca</taxon>
        <taxon>Eumalacostraca</taxon>
        <taxon>Eucarida</taxon>
        <taxon>Decapoda</taxon>
        <taxon>Dendrobranchiata</taxon>
        <taxon>Penaeoidea</taxon>
        <taxon>Penaeidae</taxon>
        <taxon>Penaeus</taxon>
    </lineage>
</organism>
<evidence type="ECO:0000256" key="1">
    <source>
        <dbReference type="ARBA" id="ARBA00004141"/>
    </source>
</evidence>
<dbReference type="GO" id="GO:0140359">
    <property type="term" value="F:ABC-type transporter activity"/>
    <property type="evidence" value="ECO:0007669"/>
    <property type="project" value="InterPro"/>
</dbReference>
<evidence type="ECO:0000256" key="2">
    <source>
        <dbReference type="ARBA" id="ARBA00022692"/>
    </source>
</evidence>
<keyword evidence="4 5" id="KW-0472">Membrane</keyword>
<feature type="domain" description="ABC-2 type transporter transmembrane" evidence="6">
    <location>
        <begin position="113"/>
        <end position="231"/>
    </location>
</feature>
<keyword evidence="8" id="KW-1185">Reference proteome</keyword>
<accession>A0A423U6I0</accession>
<sequence length="356" mass="38606">LKCRVSPQATGPDLRALAEEFLRLTLGASSSSSSAGQWSACPSSVANASLGVVPHCNISGDSTQSLCRCEDDVCSVDVTNQPSLNDWILGTRYKHVQNRYGGLSLGVEDPRSPTSSPGVTVWYDNSGYHALPAYLNALTNARLSRLLGDQYKVTTINNPVKFSKYGLNSISLQQHVADLGIGLLILVALTVVCSSTAGYVVGERARDERRVFFVAGVSRNTYWIANMIWDVSARNSCFTRCRANYLFSPPPLSFPLHSSAPSLFIYPHPLSIPSPSFLSSLLNPLHSSPLPLPVQSRFFPRSSPSSPFFSSILSLFALLPFLSPHSPFLSPSLSPFFPLLFSPLSRSPQVVAEPPT</sequence>
<evidence type="ECO:0000256" key="4">
    <source>
        <dbReference type="ARBA" id="ARBA00023136"/>
    </source>
</evidence>
<evidence type="ECO:0000256" key="3">
    <source>
        <dbReference type="ARBA" id="ARBA00022989"/>
    </source>
</evidence>
<dbReference type="Pfam" id="PF12698">
    <property type="entry name" value="ABC2_membrane_3"/>
    <property type="match status" value="1"/>
</dbReference>
<feature type="transmembrane region" description="Helical" evidence="5">
    <location>
        <begin position="179"/>
        <end position="201"/>
    </location>
</feature>
<evidence type="ECO:0000313" key="8">
    <source>
        <dbReference type="Proteomes" id="UP000283509"/>
    </source>
</evidence>
<reference evidence="7 8" key="1">
    <citation type="submission" date="2018-04" db="EMBL/GenBank/DDBJ databases">
        <authorList>
            <person name="Zhang X."/>
            <person name="Yuan J."/>
            <person name="Li F."/>
            <person name="Xiang J."/>
        </authorList>
    </citation>
    <scope>NUCLEOTIDE SEQUENCE [LARGE SCALE GENOMIC DNA]</scope>
    <source>
        <tissue evidence="7">Muscle</tissue>
    </source>
</reference>
<dbReference type="OrthoDB" id="6818923at2759"/>
<keyword evidence="2 5" id="KW-0812">Transmembrane</keyword>
<dbReference type="AlphaFoldDB" id="A0A423U6I0"/>
<dbReference type="EMBL" id="QCYY01000567">
    <property type="protein sequence ID" value="ROT84292.1"/>
    <property type="molecule type" value="Genomic_DNA"/>
</dbReference>
<gene>
    <name evidence="7" type="ORF">C7M84_022528</name>
</gene>
<evidence type="ECO:0000259" key="6">
    <source>
        <dbReference type="Pfam" id="PF12698"/>
    </source>
</evidence>
<evidence type="ECO:0000313" key="7">
    <source>
        <dbReference type="EMBL" id="ROT84292.1"/>
    </source>
</evidence>
<dbReference type="GO" id="GO:0016020">
    <property type="term" value="C:membrane"/>
    <property type="evidence" value="ECO:0007669"/>
    <property type="project" value="UniProtKB-SubCell"/>
</dbReference>
<evidence type="ECO:0000256" key="5">
    <source>
        <dbReference type="SAM" id="Phobius"/>
    </source>
</evidence>
<dbReference type="InterPro" id="IPR013525">
    <property type="entry name" value="ABC2_TM"/>
</dbReference>
<proteinExistence type="predicted"/>
<keyword evidence="3 5" id="KW-1133">Transmembrane helix</keyword>
<feature type="non-terminal residue" evidence="7">
    <location>
        <position position="1"/>
    </location>
</feature>